<accession>A0A183NLF8</accession>
<dbReference type="AlphaFoldDB" id="A0A183NLF8"/>
<organism evidence="1 2">
    <name type="scientific">Schistosoma mattheei</name>
    <dbReference type="NCBI Taxonomy" id="31246"/>
    <lineage>
        <taxon>Eukaryota</taxon>
        <taxon>Metazoa</taxon>
        <taxon>Spiralia</taxon>
        <taxon>Lophotrochozoa</taxon>
        <taxon>Platyhelminthes</taxon>
        <taxon>Trematoda</taxon>
        <taxon>Digenea</taxon>
        <taxon>Strigeidida</taxon>
        <taxon>Schistosomatoidea</taxon>
        <taxon>Schistosomatidae</taxon>
        <taxon>Schistosoma</taxon>
    </lineage>
</organism>
<protein>
    <submittedName>
        <fullName evidence="1">Uncharacterized protein</fullName>
    </submittedName>
</protein>
<gene>
    <name evidence="1" type="ORF">SMTD_LOCUS2942</name>
</gene>
<sequence length="133" mass="15057">MGGCLTEFCTDSESSFGFCQLPSPMAKLTSVSIKKRVYCAEVRSVLIYGSETWPLRVEDTRNLLVFDDRCLRNIAEITGFDFLAKELTTLFTKVCELDSVQTSWNESTVVLIFKKGSRRFCTDRSSREVRVSG</sequence>
<name>A0A183NLF8_9TREM</name>
<keyword evidence="2" id="KW-1185">Reference proteome</keyword>
<proteinExistence type="predicted"/>
<dbReference type="EMBL" id="UZAL01004596">
    <property type="protein sequence ID" value="VDO90658.1"/>
    <property type="molecule type" value="Genomic_DNA"/>
</dbReference>
<reference evidence="1 2" key="1">
    <citation type="submission" date="2018-11" db="EMBL/GenBank/DDBJ databases">
        <authorList>
            <consortium name="Pathogen Informatics"/>
        </authorList>
    </citation>
    <scope>NUCLEOTIDE SEQUENCE [LARGE SCALE GENOMIC DNA]</scope>
    <source>
        <strain>Denwood</strain>
        <strain evidence="2">Zambia</strain>
    </source>
</reference>
<evidence type="ECO:0000313" key="2">
    <source>
        <dbReference type="Proteomes" id="UP000269396"/>
    </source>
</evidence>
<evidence type="ECO:0000313" key="1">
    <source>
        <dbReference type="EMBL" id="VDO90658.1"/>
    </source>
</evidence>
<dbReference type="Proteomes" id="UP000269396">
    <property type="component" value="Unassembled WGS sequence"/>
</dbReference>